<dbReference type="Proteomes" id="UP000226431">
    <property type="component" value="Unassembled WGS sequence"/>
</dbReference>
<sequence length="155" mass="17017">MPKDEAANFSLVIKLQWALVRIGAMAGAANDPNFFWGKGRREGSSEGSLVFSTMTISSNSTMGNLLDESLKSGSSRSTKPRYHDRRDQILSELTSFLAAGPVEFMAIVEQPPGDRRILTDEQTASSRQTCWITCFNASTMSAQLEEAERAIYDVG</sequence>
<keyword evidence="2" id="KW-1185">Reference proteome</keyword>
<organism evidence="1 2">
    <name type="scientific">Ophiocordyceps camponoti-rufipedis</name>
    <dbReference type="NCBI Taxonomy" id="2004952"/>
    <lineage>
        <taxon>Eukaryota</taxon>
        <taxon>Fungi</taxon>
        <taxon>Dikarya</taxon>
        <taxon>Ascomycota</taxon>
        <taxon>Pezizomycotina</taxon>
        <taxon>Sordariomycetes</taxon>
        <taxon>Hypocreomycetidae</taxon>
        <taxon>Hypocreales</taxon>
        <taxon>Ophiocordycipitaceae</taxon>
        <taxon>Ophiocordyceps</taxon>
    </lineage>
</organism>
<proteinExistence type="predicted"/>
<accession>A0A2C5YPD3</accession>
<evidence type="ECO:0000313" key="1">
    <source>
        <dbReference type="EMBL" id="PHH69586.1"/>
    </source>
</evidence>
<gene>
    <name evidence="1" type="ORF">CDD80_6641</name>
</gene>
<protein>
    <submittedName>
        <fullName evidence="1">Uncharacterized protein</fullName>
    </submittedName>
</protein>
<reference evidence="1 2" key="1">
    <citation type="submission" date="2017-06" db="EMBL/GenBank/DDBJ databases">
        <title>Ant-infecting Ophiocordyceps genomes reveal a high diversity of potential behavioral manipulation genes and a possible major role for enterotoxins.</title>
        <authorList>
            <person name="De Bekker C."/>
            <person name="Evans H.C."/>
            <person name="Brachmann A."/>
            <person name="Hughes D.P."/>
        </authorList>
    </citation>
    <scope>NUCLEOTIDE SEQUENCE [LARGE SCALE GENOMIC DNA]</scope>
    <source>
        <strain evidence="1 2">Map16</strain>
    </source>
</reference>
<dbReference type="AlphaFoldDB" id="A0A2C5YPD3"/>
<name>A0A2C5YPD3_9HYPO</name>
<dbReference type="EMBL" id="NJES01000741">
    <property type="protein sequence ID" value="PHH69586.1"/>
    <property type="molecule type" value="Genomic_DNA"/>
</dbReference>
<dbReference type="OrthoDB" id="5416097at2759"/>
<evidence type="ECO:0000313" key="2">
    <source>
        <dbReference type="Proteomes" id="UP000226431"/>
    </source>
</evidence>
<comment type="caution">
    <text evidence="1">The sequence shown here is derived from an EMBL/GenBank/DDBJ whole genome shotgun (WGS) entry which is preliminary data.</text>
</comment>